<protein>
    <submittedName>
        <fullName evidence="3">ABC transporter substrate-binding protein</fullName>
    </submittedName>
</protein>
<gene>
    <name evidence="3" type="ORF">ACFOES_11725</name>
</gene>
<proteinExistence type="predicted"/>
<name>A0ABV7AHT9_9RHOB</name>
<sequence length="279" mass="29038">MTWRPIRLAAAALGITLGAALTVAAAPARVVSINLCTDQLAMMLAAPGQLASVSWLAADPRSSAMAAAAGGYRLNHAQAEQIFLMHPDLVLAGKYNAAATVSLLRRLGVTVVQIAPATSFADVRRNLLAVGAALGREAQAREMADRFDADLAALRVTGETPAPAALYYPSGYTPGAGTLADEILKLTGFRNIAAQAGVSGGGTLPLEKLVMARPRLIVTSAPYPGESRAEEILRHPALRDVRAQAMHVTSDADWVCGTPKLLGAVAKMAQARRALEGGK</sequence>
<dbReference type="EMBL" id="JBHRSK010000007">
    <property type="protein sequence ID" value="MFC2968765.1"/>
    <property type="molecule type" value="Genomic_DNA"/>
</dbReference>
<dbReference type="InterPro" id="IPR050902">
    <property type="entry name" value="ABC_Transporter_SBP"/>
</dbReference>
<dbReference type="SUPFAM" id="SSF53807">
    <property type="entry name" value="Helical backbone' metal receptor"/>
    <property type="match status" value="1"/>
</dbReference>
<feature type="signal peptide" evidence="1">
    <location>
        <begin position="1"/>
        <end position="25"/>
    </location>
</feature>
<accession>A0ABV7AHT9</accession>
<evidence type="ECO:0000313" key="4">
    <source>
        <dbReference type="Proteomes" id="UP001595443"/>
    </source>
</evidence>
<dbReference type="Proteomes" id="UP001595443">
    <property type="component" value="Unassembled WGS sequence"/>
</dbReference>
<dbReference type="Pfam" id="PF01497">
    <property type="entry name" value="Peripla_BP_2"/>
    <property type="match status" value="1"/>
</dbReference>
<comment type="caution">
    <text evidence="3">The sequence shown here is derived from an EMBL/GenBank/DDBJ whole genome shotgun (WGS) entry which is preliminary data.</text>
</comment>
<organism evidence="3 4">
    <name type="scientific">Acidimangrovimonas pyrenivorans</name>
    <dbReference type="NCBI Taxonomy" id="2030798"/>
    <lineage>
        <taxon>Bacteria</taxon>
        <taxon>Pseudomonadati</taxon>
        <taxon>Pseudomonadota</taxon>
        <taxon>Alphaproteobacteria</taxon>
        <taxon>Rhodobacterales</taxon>
        <taxon>Paracoccaceae</taxon>
        <taxon>Acidimangrovimonas</taxon>
    </lineage>
</organism>
<dbReference type="RefSeq" id="WP_377833459.1">
    <property type="nucleotide sequence ID" value="NZ_JBHRSK010000007.1"/>
</dbReference>
<dbReference type="InterPro" id="IPR002491">
    <property type="entry name" value="ABC_transptr_periplasmic_BD"/>
</dbReference>
<dbReference type="PROSITE" id="PS50983">
    <property type="entry name" value="FE_B12_PBP"/>
    <property type="match status" value="1"/>
</dbReference>
<evidence type="ECO:0000256" key="1">
    <source>
        <dbReference type="SAM" id="SignalP"/>
    </source>
</evidence>
<keyword evidence="4" id="KW-1185">Reference proteome</keyword>
<feature type="chain" id="PRO_5046201682" evidence="1">
    <location>
        <begin position="26"/>
        <end position="279"/>
    </location>
</feature>
<reference evidence="4" key="1">
    <citation type="journal article" date="2019" name="Int. J. Syst. Evol. Microbiol.">
        <title>The Global Catalogue of Microorganisms (GCM) 10K type strain sequencing project: providing services to taxonomists for standard genome sequencing and annotation.</title>
        <authorList>
            <consortium name="The Broad Institute Genomics Platform"/>
            <consortium name="The Broad Institute Genome Sequencing Center for Infectious Disease"/>
            <person name="Wu L."/>
            <person name="Ma J."/>
        </authorList>
    </citation>
    <scope>NUCLEOTIDE SEQUENCE [LARGE SCALE GENOMIC DNA]</scope>
    <source>
        <strain evidence="4">KCTC 62192</strain>
    </source>
</reference>
<keyword evidence="1" id="KW-0732">Signal</keyword>
<feature type="domain" description="Fe/B12 periplasmic-binding" evidence="2">
    <location>
        <begin position="29"/>
        <end position="279"/>
    </location>
</feature>
<evidence type="ECO:0000259" key="2">
    <source>
        <dbReference type="PROSITE" id="PS50983"/>
    </source>
</evidence>
<dbReference type="Gene3D" id="3.40.50.1980">
    <property type="entry name" value="Nitrogenase molybdenum iron protein domain"/>
    <property type="match status" value="2"/>
</dbReference>
<evidence type="ECO:0000313" key="3">
    <source>
        <dbReference type="EMBL" id="MFC2968765.1"/>
    </source>
</evidence>
<dbReference type="PANTHER" id="PTHR30535:SF34">
    <property type="entry name" value="MOLYBDATE-BINDING PROTEIN MOLA"/>
    <property type="match status" value="1"/>
</dbReference>
<dbReference type="PANTHER" id="PTHR30535">
    <property type="entry name" value="VITAMIN B12-BINDING PROTEIN"/>
    <property type="match status" value="1"/>
</dbReference>